<feature type="region of interest" description="Disordered" evidence="1">
    <location>
        <begin position="89"/>
        <end position="155"/>
    </location>
</feature>
<keyword evidence="3" id="KW-1185">Reference proteome</keyword>
<feature type="compositionally biased region" description="Basic and acidic residues" evidence="1">
    <location>
        <begin position="110"/>
        <end position="126"/>
    </location>
</feature>
<proteinExistence type="predicted"/>
<name>A0ABS9SDY2_9BACT</name>
<protein>
    <submittedName>
        <fullName evidence="2">Uncharacterized protein</fullName>
    </submittedName>
</protein>
<sequence length="155" mass="17241">MTNLNFELPDSDKDKKELRPDEGTLDLPDVNDIPGQENVKPPELNQDENLTAASDDEEGVGILDDEVDDDLNDATNVSKQEKDLLKQAETVGTDDDDDLKNAQLDDVDFEGEKLNEKTTLDGKDLDVPGQEEDDENEDIGEEDEENNEYSLGDTK</sequence>
<feature type="compositionally biased region" description="Basic and acidic residues" evidence="1">
    <location>
        <begin position="10"/>
        <end position="22"/>
    </location>
</feature>
<evidence type="ECO:0000313" key="2">
    <source>
        <dbReference type="EMBL" id="MCH5596574.1"/>
    </source>
</evidence>
<reference evidence="2 3" key="1">
    <citation type="submission" date="2022-02" db="EMBL/GenBank/DDBJ databases">
        <authorList>
            <person name="Min J."/>
        </authorList>
    </citation>
    <scope>NUCLEOTIDE SEQUENCE [LARGE SCALE GENOMIC DNA]</scope>
    <source>
        <strain evidence="2 3">GR10-1</strain>
    </source>
</reference>
<dbReference type="Proteomes" id="UP001202248">
    <property type="component" value="Unassembled WGS sequence"/>
</dbReference>
<comment type="caution">
    <text evidence="2">The sequence shown here is derived from an EMBL/GenBank/DDBJ whole genome shotgun (WGS) entry which is preliminary data.</text>
</comment>
<feature type="compositionally biased region" description="Acidic residues" evidence="1">
    <location>
        <begin position="129"/>
        <end position="147"/>
    </location>
</feature>
<evidence type="ECO:0000256" key="1">
    <source>
        <dbReference type="SAM" id="MobiDB-lite"/>
    </source>
</evidence>
<organism evidence="2 3">
    <name type="scientific">Niabella ginsengisoli</name>
    <dbReference type="NCBI Taxonomy" id="522298"/>
    <lineage>
        <taxon>Bacteria</taxon>
        <taxon>Pseudomonadati</taxon>
        <taxon>Bacteroidota</taxon>
        <taxon>Chitinophagia</taxon>
        <taxon>Chitinophagales</taxon>
        <taxon>Chitinophagaceae</taxon>
        <taxon>Niabella</taxon>
    </lineage>
</organism>
<evidence type="ECO:0000313" key="3">
    <source>
        <dbReference type="Proteomes" id="UP001202248"/>
    </source>
</evidence>
<gene>
    <name evidence="2" type="ORF">MKP09_00830</name>
</gene>
<dbReference type="RefSeq" id="WP_240825744.1">
    <property type="nucleotide sequence ID" value="NZ_JAKWBL010000001.1"/>
</dbReference>
<dbReference type="EMBL" id="JAKWBL010000001">
    <property type="protein sequence ID" value="MCH5596574.1"/>
    <property type="molecule type" value="Genomic_DNA"/>
</dbReference>
<accession>A0ABS9SDY2</accession>
<feature type="region of interest" description="Disordered" evidence="1">
    <location>
        <begin position="1"/>
        <end position="60"/>
    </location>
</feature>